<dbReference type="GO" id="GO:0016226">
    <property type="term" value="P:iron-sulfur cluster assembly"/>
    <property type="evidence" value="ECO:0007669"/>
    <property type="project" value="InterPro"/>
</dbReference>
<accession>A0AAP2REC5</accession>
<gene>
    <name evidence="10" type="ORF">CUJ83_06340</name>
</gene>
<dbReference type="PANTHER" id="PTHR42961:SF2">
    <property type="entry name" value="IRON-SULFUR PROTEIN NUBPL"/>
    <property type="match status" value="1"/>
</dbReference>
<dbReference type="EMBL" id="PGCK01000004">
    <property type="protein sequence ID" value="MCD1294617.1"/>
    <property type="molecule type" value="Genomic_DNA"/>
</dbReference>
<evidence type="ECO:0000256" key="8">
    <source>
        <dbReference type="HAMAP-Rule" id="MF_02040"/>
    </source>
</evidence>
<keyword evidence="5 8" id="KW-0411">Iron-sulfur</keyword>
<proteinExistence type="inferred from homology"/>
<dbReference type="RefSeq" id="WP_230741452.1">
    <property type="nucleotide sequence ID" value="NZ_PGCK01000004.1"/>
</dbReference>
<evidence type="ECO:0000256" key="4">
    <source>
        <dbReference type="ARBA" id="ARBA00023004"/>
    </source>
</evidence>
<evidence type="ECO:0000256" key="1">
    <source>
        <dbReference type="ARBA" id="ARBA00022723"/>
    </source>
</evidence>
<keyword evidence="2 8" id="KW-0547">Nucleotide-binding</keyword>
<dbReference type="Pfam" id="PF10609">
    <property type="entry name" value="ParA"/>
    <property type="match status" value="1"/>
</dbReference>
<feature type="binding site" evidence="8">
    <location>
        <begin position="71"/>
        <end position="78"/>
    </location>
    <ligand>
        <name>ATP</name>
        <dbReference type="ChEBI" id="CHEBI:30616"/>
    </ligand>
</feature>
<reference evidence="10 11" key="1">
    <citation type="submission" date="2017-11" db="EMBL/GenBank/DDBJ databases">
        <title>Isolation and Characterization of Family Methanocellaceae Species from Potential Methane Hydrate Area Offshore Southwestern Taiwan.</title>
        <authorList>
            <person name="Zhang W.-L."/>
            <person name="Chen W.-C."/>
            <person name="Lai M.-C."/>
            <person name="Chen S.-C."/>
        </authorList>
    </citation>
    <scope>NUCLEOTIDE SEQUENCE [LARGE SCALE GENOMIC DNA]</scope>
    <source>
        <strain evidence="10 11">CWC-04</strain>
    </source>
</reference>
<comment type="similarity">
    <text evidence="8">Belongs to the Mrp/NBP35 ATP-binding proteins family.</text>
</comment>
<feature type="compositionally biased region" description="Basic and acidic residues" evidence="9">
    <location>
        <begin position="1"/>
        <end position="30"/>
    </location>
</feature>
<dbReference type="Gene3D" id="3.40.50.300">
    <property type="entry name" value="P-loop containing nucleotide triphosphate hydrolases"/>
    <property type="match status" value="1"/>
</dbReference>
<dbReference type="SUPFAM" id="SSF52540">
    <property type="entry name" value="P-loop containing nucleoside triphosphate hydrolases"/>
    <property type="match status" value="1"/>
</dbReference>
<dbReference type="FunFam" id="3.40.50.300:FF:001119">
    <property type="entry name" value="Iron-sulfur cluster carrier protein"/>
    <property type="match status" value="1"/>
</dbReference>
<comment type="subunit">
    <text evidence="8">Homodimer.</text>
</comment>
<comment type="function">
    <text evidence="6 8">Binds and transfers iron-sulfur (Fe-S) clusters to target apoproteins. Can hydrolyze ATP.</text>
</comment>
<protein>
    <recommendedName>
        <fullName evidence="7 8">Iron-sulfur cluster carrier protein</fullName>
    </recommendedName>
</protein>
<organism evidence="10 11">
    <name type="scientific">Methanooceanicella nereidis</name>
    <dbReference type="NCBI Taxonomy" id="2052831"/>
    <lineage>
        <taxon>Archaea</taxon>
        <taxon>Methanobacteriati</taxon>
        <taxon>Methanobacteriota</taxon>
        <taxon>Stenosarchaea group</taxon>
        <taxon>Methanomicrobia</taxon>
        <taxon>Methanocellales</taxon>
        <taxon>Methanocellaceae</taxon>
        <taxon>Methanooceanicella</taxon>
    </lineage>
</organism>
<dbReference type="PROSITE" id="PS01215">
    <property type="entry name" value="MRP"/>
    <property type="match status" value="1"/>
</dbReference>
<dbReference type="CDD" id="cd02037">
    <property type="entry name" value="Mrp_NBP35"/>
    <property type="match status" value="1"/>
</dbReference>
<keyword evidence="4 8" id="KW-0408">Iron</keyword>
<dbReference type="GO" id="GO:0016887">
    <property type="term" value="F:ATP hydrolysis activity"/>
    <property type="evidence" value="ECO:0007669"/>
    <property type="project" value="UniProtKB-UniRule"/>
</dbReference>
<keyword evidence="8" id="KW-0378">Hydrolase</keyword>
<comment type="caution">
    <text evidence="10">The sequence shown here is derived from an EMBL/GenBank/DDBJ whole genome shotgun (WGS) entry which is preliminary data.</text>
</comment>
<dbReference type="InterPro" id="IPR044304">
    <property type="entry name" value="NUBPL-like"/>
</dbReference>
<evidence type="ECO:0000313" key="10">
    <source>
        <dbReference type="EMBL" id="MCD1294617.1"/>
    </source>
</evidence>
<dbReference type="InterPro" id="IPR000808">
    <property type="entry name" value="Mrp-like_CS"/>
</dbReference>
<evidence type="ECO:0000256" key="7">
    <source>
        <dbReference type="ARBA" id="ARBA00074706"/>
    </source>
</evidence>
<dbReference type="HAMAP" id="MF_02040">
    <property type="entry name" value="Mrp_NBP35"/>
    <property type="match status" value="1"/>
</dbReference>
<feature type="region of interest" description="Disordered" evidence="9">
    <location>
        <begin position="1"/>
        <end position="50"/>
    </location>
</feature>
<keyword evidence="3 8" id="KW-0067">ATP-binding</keyword>
<evidence type="ECO:0000256" key="6">
    <source>
        <dbReference type="ARBA" id="ARBA00058094"/>
    </source>
</evidence>
<dbReference type="InterPro" id="IPR019591">
    <property type="entry name" value="Mrp/NBP35_ATP-bd"/>
</dbReference>
<dbReference type="InterPro" id="IPR027417">
    <property type="entry name" value="P-loop_NTPase"/>
</dbReference>
<evidence type="ECO:0000256" key="3">
    <source>
        <dbReference type="ARBA" id="ARBA00022840"/>
    </source>
</evidence>
<sequence>MSSANVEDKKSDLKEQEDPCKSCSEKKGSSKCDNCPSAQSSADKAAKKAERDERIMKRLESIKYKIAIVSGKGGVGKSTITASLALNFSMMGYRVGVLDADVSGPNIPHLLGVEGHKLTGSELGIEPAMSRNGVKAVSSEMVLSTSDTPMLWRGPMRTTMVYQFIADVNWGSLDFLLVDLPPGTGDEPLSVMQMIPLDGIVIVSTSSNLSVLDVSKIINMARNLEVPILGLVENMSYLQCPDCDKQIRLFGENKVGQLSKHYGVDLIGQVPVDPQNSGVDELPADGRSLIVTSVRAIAEKIVSILKEKA</sequence>
<dbReference type="GO" id="GO:0051539">
    <property type="term" value="F:4 iron, 4 sulfur cluster binding"/>
    <property type="evidence" value="ECO:0007669"/>
    <property type="project" value="TreeGrafter"/>
</dbReference>
<dbReference type="Proteomes" id="UP001320159">
    <property type="component" value="Unassembled WGS sequence"/>
</dbReference>
<dbReference type="InterPro" id="IPR033756">
    <property type="entry name" value="YlxH/NBP35"/>
</dbReference>
<name>A0AAP2REC5_9EURY</name>
<dbReference type="AlphaFoldDB" id="A0AAP2REC5"/>
<dbReference type="GO" id="GO:0046872">
    <property type="term" value="F:metal ion binding"/>
    <property type="evidence" value="ECO:0007669"/>
    <property type="project" value="UniProtKB-KW"/>
</dbReference>
<evidence type="ECO:0000256" key="2">
    <source>
        <dbReference type="ARBA" id="ARBA00022741"/>
    </source>
</evidence>
<dbReference type="GO" id="GO:0005524">
    <property type="term" value="F:ATP binding"/>
    <property type="evidence" value="ECO:0007669"/>
    <property type="project" value="UniProtKB-UniRule"/>
</dbReference>
<keyword evidence="11" id="KW-1185">Reference proteome</keyword>
<dbReference type="GO" id="GO:0140663">
    <property type="term" value="F:ATP-dependent FeS chaperone activity"/>
    <property type="evidence" value="ECO:0007669"/>
    <property type="project" value="InterPro"/>
</dbReference>
<evidence type="ECO:0000256" key="5">
    <source>
        <dbReference type="ARBA" id="ARBA00023014"/>
    </source>
</evidence>
<evidence type="ECO:0000256" key="9">
    <source>
        <dbReference type="SAM" id="MobiDB-lite"/>
    </source>
</evidence>
<keyword evidence="1 8" id="KW-0479">Metal-binding</keyword>
<dbReference type="PANTHER" id="PTHR42961">
    <property type="entry name" value="IRON-SULFUR PROTEIN NUBPL"/>
    <property type="match status" value="1"/>
</dbReference>
<evidence type="ECO:0000313" key="11">
    <source>
        <dbReference type="Proteomes" id="UP001320159"/>
    </source>
</evidence>